<organism evidence="1 2">
    <name type="scientific">Methanobacterium bryantii</name>
    <dbReference type="NCBI Taxonomy" id="2161"/>
    <lineage>
        <taxon>Archaea</taxon>
        <taxon>Methanobacteriati</taxon>
        <taxon>Methanobacteriota</taxon>
        <taxon>Methanomada group</taxon>
        <taxon>Methanobacteria</taxon>
        <taxon>Methanobacteriales</taxon>
        <taxon>Methanobacteriaceae</taxon>
        <taxon>Methanobacterium</taxon>
    </lineage>
</organism>
<gene>
    <name evidence="1" type="ORF">ASJ80_09785</name>
</gene>
<dbReference type="AlphaFoldDB" id="A0A2A2H7P4"/>
<dbReference type="OrthoDB" id="374556at2157"/>
<comment type="caution">
    <text evidence="1">The sequence shown here is derived from an EMBL/GenBank/DDBJ whole genome shotgun (WGS) entry which is preliminary data.</text>
</comment>
<dbReference type="EMBL" id="LMVM01000006">
    <property type="protein sequence ID" value="PAV05408.1"/>
    <property type="molecule type" value="Genomic_DNA"/>
</dbReference>
<proteinExistence type="predicted"/>
<reference evidence="1 2" key="1">
    <citation type="journal article" date="2017" name="BMC Genomics">
        <title>Genomic analysis of methanogenic archaea reveals a shift towards energy conservation.</title>
        <authorList>
            <person name="Gilmore S.P."/>
            <person name="Henske J.K."/>
            <person name="Sexton J.A."/>
            <person name="Solomon K.V."/>
            <person name="Seppala S."/>
            <person name="Yoo J.I."/>
            <person name="Huyett L.M."/>
            <person name="Pressman A."/>
            <person name="Cogan J.Z."/>
            <person name="Kivenson V."/>
            <person name="Peng X."/>
            <person name="Tan Y."/>
            <person name="Valentine D.L."/>
            <person name="O'Malley M.A."/>
        </authorList>
    </citation>
    <scope>NUCLEOTIDE SEQUENCE [LARGE SCALE GENOMIC DNA]</scope>
    <source>
        <strain evidence="1 2">M.o.H.</strain>
    </source>
</reference>
<evidence type="ECO:0000313" key="2">
    <source>
        <dbReference type="Proteomes" id="UP000217784"/>
    </source>
</evidence>
<dbReference type="RefSeq" id="WP_069585768.1">
    <property type="nucleotide sequence ID" value="NZ_LMVM01000006.1"/>
</dbReference>
<dbReference type="Proteomes" id="UP000217784">
    <property type="component" value="Unassembled WGS sequence"/>
</dbReference>
<evidence type="ECO:0000313" key="1">
    <source>
        <dbReference type="EMBL" id="PAV05408.1"/>
    </source>
</evidence>
<keyword evidence="2" id="KW-1185">Reference proteome</keyword>
<name>A0A2A2H7P4_METBR</name>
<sequence>MNNLKIASIFIVAVFSMSFMVSGVSAAKIDSNWQYHIKIVELNDTFTAAPSGIHIPEVSFNAQYNKNYLDLVSTEGNIFTFKAAKPGIAFVNIICTPWYHIMIDPPADDRTITDTYMVIIKK</sequence>
<accession>A0A2A2H7P4</accession>
<protein>
    <submittedName>
        <fullName evidence="1">Uncharacterized protein</fullName>
    </submittedName>
</protein>